<dbReference type="SUPFAM" id="SSF48008">
    <property type="entry name" value="GntR ligand-binding domain-like"/>
    <property type="match status" value="1"/>
</dbReference>
<organism evidence="5 6">
    <name type="scientific">Actinomyces israelii</name>
    <dbReference type="NCBI Taxonomy" id="1659"/>
    <lineage>
        <taxon>Bacteria</taxon>
        <taxon>Bacillati</taxon>
        <taxon>Actinomycetota</taxon>
        <taxon>Actinomycetes</taxon>
        <taxon>Actinomycetales</taxon>
        <taxon>Actinomycetaceae</taxon>
        <taxon>Actinomyces</taxon>
    </lineage>
</organism>
<protein>
    <submittedName>
        <fullName evidence="5">GntR family transcriptional regulator</fullName>
    </submittedName>
</protein>
<evidence type="ECO:0000256" key="3">
    <source>
        <dbReference type="ARBA" id="ARBA00023163"/>
    </source>
</evidence>
<dbReference type="InterPro" id="IPR008920">
    <property type="entry name" value="TF_FadR/GntR_C"/>
</dbReference>
<name>A0ABT4IC38_9ACTO</name>
<keyword evidence="2" id="KW-0238">DNA-binding</keyword>
<dbReference type="EMBL" id="JAPTMY010000047">
    <property type="protein sequence ID" value="MCZ0859316.1"/>
    <property type="molecule type" value="Genomic_DNA"/>
</dbReference>
<dbReference type="InterPro" id="IPR000524">
    <property type="entry name" value="Tscrpt_reg_HTH_GntR"/>
</dbReference>
<dbReference type="InterPro" id="IPR036388">
    <property type="entry name" value="WH-like_DNA-bd_sf"/>
</dbReference>
<dbReference type="InterPro" id="IPR011711">
    <property type="entry name" value="GntR_C"/>
</dbReference>
<dbReference type="PROSITE" id="PS50949">
    <property type="entry name" value="HTH_GNTR"/>
    <property type="match status" value="1"/>
</dbReference>
<dbReference type="SMART" id="SM00345">
    <property type="entry name" value="HTH_GNTR"/>
    <property type="match status" value="1"/>
</dbReference>
<evidence type="ECO:0000313" key="6">
    <source>
        <dbReference type="Proteomes" id="UP001072034"/>
    </source>
</evidence>
<sequence>MRQSLASIMSSLGPIAARGLGDDVHDALLAMLTSGRLEPDAPLGIDRLAHDLGVSPTPVREALARLEHTGLVVRRANRGYRVAPPMSSEQVAELVDARVVLECAAVERAMKDLPSLVRDLRAALREHEAAAERVVADVNLDDISTVQDYFVKDWAFHQVILDHSGNHYISRAVNELGFSAHRMRQTLGARATDATVAVSEHRSVLRGIETGEVSEGLAAMREHLHQVAVRSSPSAAASDAPGRD</sequence>
<dbReference type="Proteomes" id="UP001072034">
    <property type="component" value="Unassembled WGS sequence"/>
</dbReference>
<keyword evidence="3" id="KW-0804">Transcription</keyword>
<dbReference type="Gene3D" id="1.10.10.10">
    <property type="entry name" value="Winged helix-like DNA-binding domain superfamily/Winged helix DNA-binding domain"/>
    <property type="match status" value="1"/>
</dbReference>
<comment type="caution">
    <text evidence="5">The sequence shown here is derived from an EMBL/GenBank/DDBJ whole genome shotgun (WGS) entry which is preliminary data.</text>
</comment>
<evidence type="ECO:0000256" key="1">
    <source>
        <dbReference type="ARBA" id="ARBA00023015"/>
    </source>
</evidence>
<dbReference type="CDD" id="cd07377">
    <property type="entry name" value="WHTH_GntR"/>
    <property type="match status" value="1"/>
</dbReference>
<keyword evidence="1" id="KW-0805">Transcription regulation</keyword>
<evidence type="ECO:0000259" key="4">
    <source>
        <dbReference type="PROSITE" id="PS50949"/>
    </source>
</evidence>
<dbReference type="SMART" id="SM00895">
    <property type="entry name" value="FCD"/>
    <property type="match status" value="1"/>
</dbReference>
<keyword evidence="6" id="KW-1185">Reference proteome</keyword>
<evidence type="ECO:0000313" key="5">
    <source>
        <dbReference type="EMBL" id="MCZ0859316.1"/>
    </source>
</evidence>
<reference evidence="5" key="1">
    <citation type="submission" date="2022-10" db="EMBL/GenBank/DDBJ databases">
        <title>Genome sequence of Actinomyces israelii ATCC 10048.</title>
        <authorList>
            <person name="Watt R.M."/>
            <person name="Tong W.M."/>
        </authorList>
    </citation>
    <scope>NUCLEOTIDE SEQUENCE</scope>
    <source>
        <strain evidence="5">ATCC 10048</strain>
    </source>
</reference>
<gene>
    <name evidence="5" type="ORF">OHJ16_14855</name>
</gene>
<feature type="domain" description="HTH gntR-type" evidence="4">
    <location>
        <begin position="18"/>
        <end position="85"/>
    </location>
</feature>
<dbReference type="Pfam" id="PF00392">
    <property type="entry name" value="GntR"/>
    <property type="match status" value="1"/>
</dbReference>
<dbReference type="SUPFAM" id="SSF46785">
    <property type="entry name" value="Winged helix' DNA-binding domain"/>
    <property type="match status" value="1"/>
</dbReference>
<evidence type="ECO:0000256" key="2">
    <source>
        <dbReference type="ARBA" id="ARBA00023125"/>
    </source>
</evidence>
<dbReference type="PANTHER" id="PTHR43537:SF5">
    <property type="entry name" value="UXU OPERON TRANSCRIPTIONAL REGULATOR"/>
    <property type="match status" value="1"/>
</dbReference>
<dbReference type="RefSeq" id="WP_229118640.1">
    <property type="nucleotide sequence ID" value="NZ_CAJPNG010000026.1"/>
</dbReference>
<accession>A0ABT4IC38</accession>
<dbReference type="Pfam" id="PF07729">
    <property type="entry name" value="FCD"/>
    <property type="match status" value="1"/>
</dbReference>
<dbReference type="PANTHER" id="PTHR43537">
    <property type="entry name" value="TRANSCRIPTIONAL REGULATOR, GNTR FAMILY"/>
    <property type="match status" value="1"/>
</dbReference>
<proteinExistence type="predicted"/>
<dbReference type="InterPro" id="IPR036390">
    <property type="entry name" value="WH_DNA-bd_sf"/>
</dbReference>
<dbReference type="Gene3D" id="1.20.120.530">
    <property type="entry name" value="GntR ligand-binding domain-like"/>
    <property type="match status" value="1"/>
</dbReference>